<dbReference type="GO" id="GO:0043565">
    <property type="term" value="F:sequence-specific DNA binding"/>
    <property type="evidence" value="ECO:0007669"/>
    <property type="project" value="InterPro"/>
</dbReference>
<dbReference type="SUPFAM" id="SSF46689">
    <property type="entry name" value="Homeodomain-like"/>
    <property type="match status" value="2"/>
</dbReference>
<keyword evidence="3" id="KW-0804">Transcription</keyword>
<dbReference type="RefSeq" id="WP_093313206.1">
    <property type="nucleotide sequence ID" value="NZ_FOZG01000001.1"/>
</dbReference>
<dbReference type="Proteomes" id="UP000198824">
    <property type="component" value="Unassembled WGS sequence"/>
</dbReference>
<evidence type="ECO:0000256" key="2">
    <source>
        <dbReference type="ARBA" id="ARBA00023125"/>
    </source>
</evidence>
<dbReference type="EMBL" id="FOZG01000001">
    <property type="protein sequence ID" value="SFR90009.1"/>
    <property type="molecule type" value="Genomic_DNA"/>
</dbReference>
<name>A0A1I6KFK3_9SPHN</name>
<dbReference type="GO" id="GO:0003700">
    <property type="term" value="F:DNA-binding transcription factor activity"/>
    <property type="evidence" value="ECO:0007669"/>
    <property type="project" value="InterPro"/>
</dbReference>
<sequence>MAPGSTTPSSGRRIETVDLVAELQSLDHPPYVEQVFTETLHTLALYNFRHVRDRAPTMARFRSRGAGSAFRQIGRIVTMPAGVPMEVRGDGGRVDAVRCQFTPALLSQISGRDHFATRGELDACTDVRGRAARLLLESLGRELAAPGFAAAAYAEAIGHALIVELARHLQGAVRPARVGAGLSPAQMAMLTDYIHAASRAPSLADVGALLGYSSRHVNRSFRRSTGQTLHSYIEDVRFQRACALLAGEDLLIKEVAWRLGFSCASNFAVAFRRRAGVSPQAYARLHGRAGIVAH</sequence>
<dbReference type="PROSITE" id="PS01124">
    <property type="entry name" value="HTH_ARAC_FAMILY_2"/>
    <property type="match status" value="1"/>
</dbReference>
<evidence type="ECO:0000313" key="6">
    <source>
        <dbReference type="Proteomes" id="UP000198824"/>
    </source>
</evidence>
<dbReference type="InterPro" id="IPR018060">
    <property type="entry name" value="HTH_AraC"/>
</dbReference>
<dbReference type="AlphaFoldDB" id="A0A1I6KFK3"/>
<dbReference type="Gene3D" id="1.10.10.60">
    <property type="entry name" value="Homeodomain-like"/>
    <property type="match status" value="2"/>
</dbReference>
<accession>A0A1I6KFK3</accession>
<keyword evidence="1" id="KW-0805">Transcription regulation</keyword>
<organism evidence="5 6">
    <name type="scientific">Sphingomonas jatrophae</name>
    <dbReference type="NCBI Taxonomy" id="1166337"/>
    <lineage>
        <taxon>Bacteria</taxon>
        <taxon>Pseudomonadati</taxon>
        <taxon>Pseudomonadota</taxon>
        <taxon>Alphaproteobacteria</taxon>
        <taxon>Sphingomonadales</taxon>
        <taxon>Sphingomonadaceae</taxon>
        <taxon>Sphingomonas</taxon>
    </lineage>
</organism>
<reference evidence="5 6" key="1">
    <citation type="submission" date="2016-10" db="EMBL/GenBank/DDBJ databases">
        <authorList>
            <person name="de Groot N.N."/>
        </authorList>
    </citation>
    <scope>NUCLEOTIDE SEQUENCE [LARGE SCALE GENOMIC DNA]</scope>
    <source>
        <strain evidence="5 6">S5-249</strain>
    </source>
</reference>
<proteinExistence type="predicted"/>
<dbReference type="InterPro" id="IPR009057">
    <property type="entry name" value="Homeodomain-like_sf"/>
</dbReference>
<evidence type="ECO:0000256" key="1">
    <source>
        <dbReference type="ARBA" id="ARBA00023015"/>
    </source>
</evidence>
<dbReference type="OrthoDB" id="282744at2"/>
<evidence type="ECO:0000259" key="4">
    <source>
        <dbReference type="PROSITE" id="PS01124"/>
    </source>
</evidence>
<dbReference type="SMART" id="SM00342">
    <property type="entry name" value="HTH_ARAC"/>
    <property type="match status" value="1"/>
</dbReference>
<gene>
    <name evidence="5" type="ORF">SAMN05192580_1683</name>
</gene>
<protein>
    <submittedName>
        <fullName evidence="5">AraC family transcriptional regulator</fullName>
    </submittedName>
</protein>
<dbReference type="Pfam" id="PF12833">
    <property type="entry name" value="HTH_18"/>
    <property type="match status" value="1"/>
</dbReference>
<keyword evidence="6" id="KW-1185">Reference proteome</keyword>
<evidence type="ECO:0000256" key="3">
    <source>
        <dbReference type="ARBA" id="ARBA00023163"/>
    </source>
</evidence>
<dbReference type="STRING" id="1166337.SAMN05192580_1683"/>
<dbReference type="InterPro" id="IPR050204">
    <property type="entry name" value="AraC_XylS_family_regulators"/>
</dbReference>
<evidence type="ECO:0000313" key="5">
    <source>
        <dbReference type="EMBL" id="SFR90009.1"/>
    </source>
</evidence>
<feature type="domain" description="HTH araC/xylS-type" evidence="4">
    <location>
        <begin position="184"/>
        <end position="285"/>
    </location>
</feature>
<dbReference type="PANTHER" id="PTHR46796:SF6">
    <property type="entry name" value="ARAC SUBFAMILY"/>
    <property type="match status" value="1"/>
</dbReference>
<keyword evidence="2" id="KW-0238">DNA-binding</keyword>
<dbReference type="PANTHER" id="PTHR46796">
    <property type="entry name" value="HTH-TYPE TRANSCRIPTIONAL ACTIVATOR RHAS-RELATED"/>
    <property type="match status" value="1"/>
</dbReference>